<name>B3PB20_CELJU</name>
<evidence type="ECO:0008006" key="3">
    <source>
        <dbReference type="Google" id="ProtNLM"/>
    </source>
</evidence>
<gene>
    <name evidence="1" type="ordered locus">CJA_0992</name>
</gene>
<protein>
    <recommendedName>
        <fullName evidence="3">Outer membrane protein beta-barrel domain-containing protein</fullName>
    </recommendedName>
</protein>
<dbReference type="HOGENOM" id="CLU_1101346_0_0_6"/>
<accession>B3PB20</accession>
<reference evidence="1 2" key="1">
    <citation type="journal article" date="2008" name="J. Bacteriol.">
        <title>Insights into plant cell wall degradation from the genome sequence of the soil bacterium Cellvibrio japonicus.</title>
        <authorList>
            <person name="Deboy R.T."/>
            <person name="Mongodin E.F."/>
            <person name="Fouts D.E."/>
            <person name="Tailford L.E."/>
            <person name="Khouri H."/>
            <person name="Emerson J.B."/>
            <person name="Mohamoud Y."/>
            <person name="Watkins K."/>
            <person name="Henrissat B."/>
            <person name="Gilbert H.J."/>
            <person name="Nelson K.E."/>
        </authorList>
    </citation>
    <scope>NUCLEOTIDE SEQUENCE [LARGE SCALE GENOMIC DNA]</scope>
    <source>
        <strain evidence="1 2">Ueda107</strain>
    </source>
</reference>
<organism evidence="1 2">
    <name type="scientific">Cellvibrio japonicus (strain Ueda107)</name>
    <name type="common">Pseudomonas fluorescens subsp. cellulosa</name>
    <dbReference type="NCBI Taxonomy" id="498211"/>
    <lineage>
        <taxon>Bacteria</taxon>
        <taxon>Pseudomonadati</taxon>
        <taxon>Pseudomonadota</taxon>
        <taxon>Gammaproteobacteria</taxon>
        <taxon>Cellvibrionales</taxon>
        <taxon>Cellvibrionaceae</taxon>
        <taxon>Cellvibrio</taxon>
    </lineage>
</organism>
<evidence type="ECO:0000313" key="1">
    <source>
        <dbReference type="EMBL" id="ACE86205.1"/>
    </source>
</evidence>
<proteinExistence type="predicted"/>
<keyword evidence="2" id="KW-1185">Reference proteome</keyword>
<dbReference type="eggNOG" id="ENOG5031AYB">
    <property type="taxonomic scope" value="Bacteria"/>
</dbReference>
<evidence type="ECO:0000313" key="2">
    <source>
        <dbReference type="Proteomes" id="UP000001036"/>
    </source>
</evidence>
<sequence>MPGMMYIPVKTKEKGTNELKQSWQYTRHNATTATTPAGLGQLYKPANIGHEYQTSKDLPMSGLHRTIFLIVLMGWAVPTWAQEYTPSPGAVVLQVKYAPWGFIDADEDEFALYDNTYQKYDMHFERSIGARLIASPFYISLQENITQIDHPIPDAKVRTFSAGFAGIVHNPEIFSSNTYIIGALGLGHGSFRFKDPLKDDDEYFFEGNAEFGLQPVKHWLIGIGIDWQHFGRPGESKANYWNLYLSTGLTFD</sequence>
<dbReference type="AlphaFoldDB" id="B3PB20"/>
<dbReference type="STRING" id="498211.CJA_0992"/>
<dbReference type="EMBL" id="CP000934">
    <property type="protein sequence ID" value="ACE86205.1"/>
    <property type="molecule type" value="Genomic_DNA"/>
</dbReference>
<dbReference type="KEGG" id="cja:CJA_0992"/>
<dbReference type="Proteomes" id="UP000001036">
    <property type="component" value="Chromosome"/>
</dbReference>